<sequence>MPSTPTPDLTCLFVSTGIPYASSHCRLHNWIDHQEGLFANGLSMLVVWCILADIQLTSIWTHGGSSAIVLEVTKDSQKQAISSFVSIHPYWTQLRKGNDIPIHVSQVSPESEWMLGTWGFERLKDIKIKRFLTMTRRGNSAKNLTSVARDPADRRALCDALTLLGISYKVPQPATRDPDCFPAWRTWTSCTPAAVGMSVNATTEKRKAVDPSTLEESASKCIRMADDINPNSAGSPESAVPHASMSSSSTEVGTANTPGSPAFRNKDEPKVLIWAEGGGNSKEIEQVDAICPHRLSPHRYFIL</sequence>
<comment type="caution">
    <text evidence="2">The sequence shown here is derived from an EMBL/GenBank/DDBJ whole genome shotgun (WGS) entry which is preliminary data.</text>
</comment>
<gene>
    <name evidence="2" type="ORF">BS47DRAFT_1388990</name>
</gene>
<protein>
    <submittedName>
        <fullName evidence="2">Uncharacterized protein</fullName>
    </submittedName>
</protein>
<accession>A0A9P6B6F2</accession>
<dbReference type="Proteomes" id="UP000886523">
    <property type="component" value="Unassembled WGS sequence"/>
</dbReference>
<keyword evidence="3" id="KW-1185">Reference proteome</keyword>
<organism evidence="2 3">
    <name type="scientific">Hydnum rufescens UP504</name>
    <dbReference type="NCBI Taxonomy" id="1448309"/>
    <lineage>
        <taxon>Eukaryota</taxon>
        <taxon>Fungi</taxon>
        <taxon>Dikarya</taxon>
        <taxon>Basidiomycota</taxon>
        <taxon>Agaricomycotina</taxon>
        <taxon>Agaricomycetes</taxon>
        <taxon>Cantharellales</taxon>
        <taxon>Hydnaceae</taxon>
        <taxon>Hydnum</taxon>
    </lineage>
</organism>
<name>A0A9P6B6F2_9AGAM</name>
<dbReference type="EMBL" id="MU128924">
    <property type="protein sequence ID" value="KAF9518593.1"/>
    <property type="molecule type" value="Genomic_DNA"/>
</dbReference>
<dbReference type="AlphaFoldDB" id="A0A9P6B6F2"/>
<reference evidence="2" key="1">
    <citation type="journal article" date="2020" name="Nat. Commun.">
        <title>Large-scale genome sequencing of mycorrhizal fungi provides insights into the early evolution of symbiotic traits.</title>
        <authorList>
            <person name="Miyauchi S."/>
            <person name="Kiss E."/>
            <person name="Kuo A."/>
            <person name="Drula E."/>
            <person name="Kohler A."/>
            <person name="Sanchez-Garcia M."/>
            <person name="Morin E."/>
            <person name="Andreopoulos B."/>
            <person name="Barry K.W."/>
            <person name="Bonito G."/>
            <person name="Buee M."/>
            <person name="Carver A."/>
            <person name="Chen C."/>
            <person name="Cichocki N."/>
            <person name="Clum A."/>
            <person name="Culley D."/>
            <person name="Crous P.W."/>
            <person name="Fauchery L."/>
            <person name="Girlanda M."/>
            <person name="Hayes R.D."/>
            <person name="Keri Z."/>
            <person name="LaButti K."/>
            <person name="Lipzen A."/>
            <person name="Lombard V."/>
            <person name="Magnuson J."/>
            <person name="Maillard F."/>
            <person name="Murat C."/>
            <person name="Nolan M."/>
            <person name="Ohm R.A."/>
            <person name="Pangilinan J."/>
            <person name="Pereira M.F."/>
            <person name="Perotto S."/>
            <person name="Peter M."/>
            <person name="Pfister S."/>
            <person name="Riley R."/>
            <person name="Sitrit Y."/>
            <person name="Stielow J.B."/>
            <person name="Szollosi G."/>
            <person name="Zifcakova L."/>
            <person name="Stursova M."/>
            <person name="Spatafora J.W."/>
            <person name="Tedersoo L."/>
            <person name="Vaario L.M."/>
            <person name="Yamada A."/>
            <person name="Yan M."/>
            <person name="Wang P."/>
            <person name="Xu J."/>
            <person name="Bruns T."/>
            <person name="Baldrian P."/>
            <person name="Vilgalys R."/>
            <person name="Dunand C."/>
            <person name="Henrissat B."/>
            <person name="Grigoriev I.V."/>
            <person name="Hibbett D."/>
            <person name="Nagy L.G."/>
            <person name="Martin F.M."/>
        </authorList>
    </citation>
    <scope>NUCLEOTIDE SEQUENCE</scope>
    <source>
        <strain evidence="2">UP504</strain>
    </source>
</reference>
<feature type="compositionally biased region" description="Polar residues" evidence="1">
    <location>
        <begin position="250"/>
        <end position="259"/>
    </location>
</feature>
<proteinExistence type="predicted"/>
<evidence type="ECO:0000313" key="3">
    <source>
        <dbReference type="Proteomes" id="UP000886523"/>
    </source>
</evidence>
<evidence type="ECO:0000313" key="2">
    <source>
        <dbReference type="EMBL" id="KAF9518593.1"/>
    </source>
</evidence>
<feature type="region of interest" description="Disordered" evidence="1">
    <location>
        <begin position="227"/>
        <end position="267"/>
    </location>
</feature>
<evidence type="ECO:0000256" key="1">
    <source>
        <dbReference type="SAM" id="MobiDB-lite"/>
    </source>
</evidence>